<keyword evidence="3" id="KW-1185">Reference proteome</keyword>
<reference evidence="2" key="2">
    <citation type="submission" date="2022-01" db="EMBL/GenBank/DDBJ databases">
        <authorList>
            <person name="Yamashiro T."/>
            <person name="Shiraishi A."/>
            <person name="Satake H."/>
            <person name="Nakayama K."/>
        </authorList>
    </citation>
    <scope>NUCLEOTIDE SEQUENCE</scope>
</reference>
<reference evidence="2" key="1">
    <citation type="journal article" date="2022" name="Int. J. Mol. Sci.">
        <title>Draft Genome of Tanacetum Coccineum: Genomic Comparison of Closely Related Tanacetum-Family Plants.</title>
        <authorList>
            <person name="Yamashiro T."/>
            <person name="Shiraishi A."/>
            <person name="Nakayama K."/>
            <person name="Satake H."/>
        </authorList>
    </citation>
    <scope>NUCLEOTIDE SEQUENCE</scope>
</reference>
<dbReference type="EMBL" id="BQNB010012389">
    <property type="protein sequence ID" value="GJT02995.1"/>
    <property type="molecule type" value="Genomic_DNA"/>
</dbReference>
<dbReference type="Proteomes" id="UP001151760">
    <property type="component" value="Unassembled WGS sequence"/>
</dbReference>
<sequence length="97" mass="10161">MGGAETSMACSAVCNDNSDLDVVCGVARPVSRIAFGPQVLMGVGDDGSKRENSFVARGEDIGLGETRGGGRFLAGEVEPRKRGATQSLQADKRQLYI</sequence>
<name>A0ABQ5AJY8_9ASTR</name>
<comment type="caution">
    <text evidence="2">The sequence shown here is derived from an EMBL/GenBank/DDBJ whole genome shotgun (WGS) entry which is preliminary data.</text>
</comment>
<feature type="region of interest" description="Disordered" evidence="1">
    <location>
        <begin position="78"/>
        <end position="97"/>
    </location>
</feature>
<organism evidence="2 3">
    <name type="scientific">Tanacetum coccineum</name>
    <dbReference type="NCBI Taxonomy" id="301880"/>
    <lineage>
        <taxon>Eukaryota</taxon>
        <taxon>Viridiplantae</taxon>
        <taxon>Streptophyta</taxon>
        <taxon>Embryophyta</taxon>
        <taxon>Tracheophyta</taxon>
        <taxon>Spermatophyta</taxon>
        <taxon>Magnoliopsida</taxon>
        <taxon>eudicotyledons</taxon>
        <taxon>Gunneridae</taxon>
        <taxon>Pentapetalae</taxon>
        <taxon>asterids</taxon>
        <taxon>campanulids</taxon>
        <taxon>Asterales</taxon>
        <taxon>Asteraceae</taxon>
        <taxon>Asteroideae</taxon>
        <taxon>Anthemideae</taxon>
        <taxon>Anthemidinae</taxon>
        <taxon>Tanacetum</taxon>
    </lineage>
</organism>
<accession>A0ABQ5AJY8</accession>
<evidence type="ECO:0000313" key="2">
    <source>
        <dbReference type="EMBL" id="GJT02995.1"/>
    </source>
</evidence>
<gene>
    <name evidence="2" type="ORF">Tco_0824164</name>
</gene>
<proteinExistence type="predicted"/>
<protein>
    <submittedName>
        <fullName evidence="2">Uncharacterized protein</fullName>
    </submittedName>
</protein>
<evidence type="ECO:0000313" key="3">
    <source>
        <dbReference type="Proteomes" id="UP001151760"/>
    </source>
</evidence>
<evidence type="ECO:0000256" key="1">
    <source>
        <dbReference type="SAM" id="MobiDB-lite"/>
    </source>
</evidence>